<dbReference type="PANTHER" id="PTHR10293">
    <property type="entry name" value="GLUTAREDOXIN FAMILY MEMBER"/>
    <property type="match status" value="1"/>
</dbReference>
<keyword evidence="3" id="KW-0479">Metal-binding</keyword>
<evidence type="ECO:0000256" key="3">
    <source>
        <dbReference type="ARBA" id="ARBA00022723"/>
    </source>
</evidence>
<dbReference type="InterPro" id="IPR033658">
    <property type="entry name" value="GRX_PICOT-like"/>
</dbReference>
<dbReference type="Gene3D" id="3.40.30.10">
    <property type="entry name" value="Glutaredoxin"/>
    <property type="match status" value="3"/>
</dbReference>
<dbReference type="CDD" id="cd02984">
    <property type="entry name" value="TRX_PICOT"/>
    <property type="match status" value="1"/>
</dbReference>
<gene>
    <name evidence="8" type="ORF">scyTo_0000208</name>
</gene>
<dbReference type="SUPFAM" id="SSF52833">
    <property type="entry name" value="Thioredoxin-like"/>
    <property type="match status" value="3"/>
</dbReference>
<protein>
    <recommendedName>
        <fullName evidence="7">Thioredoxin domain-containing protein</fullName>
    </recommendedName>
</protein>
<dbReference type="GO" id="GO:0005829">
    <property type="term" value="C:cytosol"/>
    <property type="evidence" value="ECO:0007669"/>
    <property type="project" value="UniProtKB-SubCell"/>
</dbReference>
<comment type="subcellular location">
    <subcellularLocation>
        <location evidence="1">Cytoplasm</location>
        <location evidence="1">Cytosol</location>
    </subcellularLocation>
</comment>
<keyword evidence="4" id="KW-0677">Repeat</keyword>
<dbReference type="PROSITE" id="PS51352">
    <property type="entry name" value="THIOREDOXIN_2"/>
    <property type="match status" value="1"/>
</dbReference>
<dbReference type="FunFam" id="3.40.30.10:FF:000165">
    <property type="entry name" value="glutaredoxin-3 isoform X1"/>
    <property type="match status" value="1"/>
</dbReference>
<keyword evidence="6" id="KW-0411">Iron-sulfur</keyword>
<evidence type="ECO:0000256" key="2">
    <source>
        <dbReference type="ARBA" id="ARBA00022490"/>
    </source>
</evidence>
<evidence type="ECO:0000256" key="5">
    <source>
        <dbReference type="ARBA" id="ARBA00023004"/>
    </source>
</evidence>
<keyword evidence="5" id="KW-0408">Iron</keyword>
<dbReference type="InterPro" id="IPR036249">
    <property type="entry name" value="Thioredoxin-like_sf"/>
</dbReference>
<dbReference type="PANTHER" id="PTHR10293:SF73">
    <property type="entry name" value="GLUTAREDOXIN-3"/>
    <property type="match status" value="1"/>
</dbReference>
<evidence type="ECO:0000256" key="4">
    <source>
        <dbReference type="ARBA" id="ARBA00022737"/>
    </source>
</evidence>
<evidence type="ECO:0000313" key="8">
    <source>
        <dbReference type="EMBL" id="GCB63869.1"/>
    </source>
</evidence>
<evidence type="ECO:0000259" key="7">
    <source>
        <dbReference type="PROSITE" id="PS51352"/>
    </source>
</evidence>
<dbReference type="Pfam" id="PF00085">
    <property type="entry name" value="Thioredoxin"/>
    <property type="match status" value="1"/>
</dbReference>
<evidence type="ECO:0000256" key="6">
    <source>
        <dbReference type="ARBA" id="ARBA00023014"/>
    </source>
</evidence>
<organism evidence="8 9">
    <name type="scientific">Scyliorhinus torazame</name>
    <name type="common">Cloudy catshark</name>
    <name type="synonym">Catulus torazame</name>
    <dbReference type="NCBI Taxonomy" id="75743"/>
    <lineage>
        <taxon>Eukaryota</taxon>
        <taxon>Metazoa</taxon>
        <taxon>Chordata</taxon>
        <taxon>Craniata</taxon>
        <taxon>Vertebrata</taxon>
        <taxon>Chondrichthyes</taxon>
        <taxon>Elasmobranchii</taxon>
        <taxon>Galeomorphii</taxon>
        <taxon>Galeoidea</taxon>
        <taxon>Carcharhiniformes</taxon>
        <taxon>Scyliorhinidae</taxon>
        <taxon>Scyliorhinus</taxon>
    </lineage>
</organism>
<accession>A0A401NSN3</accession>
<name>A0A401NSN3_SCYTO</name>
<dbReference type="GO" id="GO:0006879">
    <property type="term" value="P:intracellular iron ion homeostasis"/>
    <property type="evidence" value="ECO:0007669"/>
    <property type="project" value="TreeGrafter"/>
</dbReference>
<dbReference type="PROSITE" id="PS51354">
    <property type="entry name" value="GLUTAREDOXIN_2"/>
    <property type="match status" value="2"/>
</dbReference>
<keyword evidence="2" id="KW-0963">Cytoplasm</keyword>
<keyword evidence="9" id="KW-1185">Reference proteome</keyword>
<dbReference type="AlphaFoldDB" id="A0A401NSN3"/>
<sequence>MAAAMVVAGTAKQFQEVLEKAKRSLVVVHFWAPWAPQCLQMNEVMTELSKEYPHVIFVKLEAESVPEVSEKYEISSVPTFLFFKNCQKVDRVDGAHAPDLTKKVQQHGETAKQDLNDQLRKLLNSAPCLLFMKGTPQEPRCGFSRKIVEILNERNIRFCTFDILSDEDVRQGLKVYSNWPTYPQLYMNGELVGGFDIVKELAETGELEKTCHTEMGLEHRLKALINKSRVIVFMKGNRGLAKCGFSRTIVGILNEAGVEYETFDILEDEEVRQGLKTFSNWPTYPQLYVNGELIGGLDIVKVT</sequence>
<dbReference type="Pfam" id="PF00462">
    <property type="entry name" value="Glutaredoxin"/>
    <property type="match status" value="2"/>
</dbReference>
<dbReference type="InterPro" id="IPR004480">
    <property type="entry name" value="Monothiol_GRX-rel"/>
</dbReference>
<dbReference type="Proteomes" id="UP000288216">
    <property type="component" value="Unassembled WGS sequence"/>
</dbReference>
<dbReference type="STRING" id="75743.A0A401NSN3"/>
<dbReference type="OrthoDB" id="415696at2759"/>
<dbReference type="InterPro" id="IPR013766">
    <property type="entry name" value="Thioredoxin_domain"/>
</dbReference>
<dbReference type="NCBIfam" id="TIGR00365">
    <property type="entry name" value="Grx4 family monothiol glutaredoxin"/>
    <property type="match status" value="1"/>
</dbReference>
<dbReference type="GO" id="GO:0051536">
    <property type="term" value="F:iron-sulfur cluster binding"/>
    <property type="evidence" value="ECO:0007669"/>
    <property type="project" value="UniProtKB-KW"/>
</dbReference>
<dbReference type="GO" id="GO:0005634">
    <property type="term" value="C:nucleus"/>
    <property type="evidence" value="ECO:0007669"/>
    <property type="project" value="TreeGrafter"/>
</dbReference>
<dbReference type="InterPro" id="IPR002109">
    <property type="entry name" value="Glutaredoxin"/>
</dbReference>
<dbReference type="FunFam" id="3.40.30.10:FF:000012">
    <property type="entry name" value="Monothiol glutaredoxin"/>
    <property type="match status" value="2"/>
</dbReference>
<dbReference type="GO" id="GO:0046872">
    <property type="term" value="F:metal ion binding"/>
    <property type="evidence" value="ECO:0007669"/>
    <property type="project" value="UniProtKB-KW"/>
</dbReference>
<dbReference type="OMA" id="NGPRCGF"/>
<evidence type="ECO:0000256" key="1">
    <source>
        <dbReference type="ARBA" id="ARBA00004514"/>
    </source>
</evidence>
<reference evidence="8 9" key="1">
    <citation type="journal article" date="2018" name="Nat. Ecol. Evol.">
        <title>Shark genomes provide insights into elasmobranch evolution and the origin of vertebrates.</title>
        <authorList>
            <person name="Hara Y"/>
            <person name="Yamaguchi K"/>
            <person name="Onimaru K"/>
            <person name="Kadota M"/>
            <person name="Koyanagi M"/>
            <person name="Keeley SD"/>
            <person name="Tatsumi K"/>
            <person name="Tanaka K"/>
            <person name="Motone F"/>
            <person name="Kageyama Y"/>
            <person name="Nozu R"/>
            <person name="Adachi N"/>
            <person name="Nishimura O"/>
            <person name="Nakagawa R"/>
            <person name="Tanegashima C"/>
            <person name="Kiyatake I"/>
            <person name="Matsumoto R"/>
            <person name="Murakumo K"/>
            <person name="Nishida K"/>
            <person name="Terakita A"/>
            <person name="Kuratani S"/>
            <person name="Sato K"/>
            <person name="Hyodo S Kuraku.S."/>
        </authorList>
    </citation>
    <scope>NUCLEOTIDE SEQUENCE [LARGE SCALE GENOMIC DNA]</scope>
</reference>
<evidence type="ECO:0000313" key="9">
    <source>
        <dbReference type="Proteomes" id="UP000288216"/>
    </source>
</evidence>
<proteinExistence type="predicted"/>
<feature type="domain" description="Thioredoxin" evidence="7">
    <location>
        <begin position="1"/>
        <end position="109"/>
    </location>
</feature>
<comment type="caution">
    <text evidence="8">The sequence shown here is derived from an EMBL/GenBank/DDBJ whole genome shotgun (WGS) entry which is preliminary data.</text>
</comment>
<dbReference type="CDD" id="cd03028">
    <property type="entry name" value="GRX_PICOT_like"/>
    <property type="match status" value="2"/>
</dbReference>
<dbReference type="EMBL" id="BFAA01000036">
    <property type="protein sequence ID" value="GCB63869.1"/>
    <property type="molecule type" value="Genomic_DNA"/>
</dbReference>